<keyword evidence="1 4" id="KW-0349">Heme</keyword>
<comment type="caution">
    <text evidence="6">The sequence shown here is derived from an EMBL/GenBank/DDBJ whole genome shotgun (WGS) entry which is preliminary data.</text>
</comment>
<name>A0A4Q1KD12_9FLAO</name>
<organism evidence="6 7">
    <name type="scientific">Flavobacterium stagni</name>
    <dbReference type="NCBI Taxonomy" id="2506421"/>
    <lineage>
        <taxon>Bacteria</taxon>
        <taxon>Pseudomonadati</taxon>
        <taxon>Bacteroidota</taxon>
        <taxon>Flavobacteriia</taxon>
        <taxon>Flavobacteriales</taxon>
        <taxon>Flavobacteriaceae</taxon>
        <taxon>Flavobacterium</taxon>
    </lineage>
</organism>
<reference evidence="7" key="1">
    <citation type="submission" date="2019-01" db="EMBL/GenBank/DDBJ databases">
        <title>Cytophagaceae bacterium strain CAR-16.</title>
        <authorList>
            <person name="Chen W.-M."/>
        </authorList>
    </citation>
    <scope>NUCLEOTIDE SEQUENCE [LARGE SCALE GENOMIC DNA]</scope>
    <source>
        <strain evidence="7">WWJ-16</strain>
    </source>
</reference>
<dbReference type="InterPro" id="IPR009056">
    <property type="entry name" value="Cyt_c-like_dom"/>
</dbReference>
<sequence>MKKLGIGLGVLAFGFIFVACGGDQKKTDNYGNEVNEETTVKETSTNADFPLAEQGKELFEGVGTCATCHKPDTKVVGPSLLDIAQAYKENKASIASFLNEESKPIVDPTQYTVMKANFAITKNMKPEERQALEQYIMSQAK</sequence>
<accession>A0A4Q1KD12</accession>
<dbReference type="PROSITE" id="PS51007">
    <property type="entry name" value="CYTC"/>
    <property type="match status" value="1"/>
</dbReference>
<keyword evidence="7" id="KW-1185">Reference proteome</keyword>
<evidence type="ECO:0000256" key="4">
    <source>
        <dbReference type="PROSITE-ProRule" id="PRU00433"/>
    </source>
</evidence>
<dbReference type="OrthoDB" id="9814063at2"/>
<protein>
    <submittedName>
        <fullName evidence="6">C-type cytochrome</fullName>
    </submittedName>
</protein>
<dbReference type="EMBL" id="SBKN01000001">
    <property type="protein sequence ID" value="RXR24419.1"/>
    <property type="molecule type" value="Genomic_DNA"/>
</dbReference>
<dbReference type="PROSITE" id="PS51257">
    <property type="entry name" value="PROKAR_LIPOPROTEIN"/>
    <property type="match status" value="1"/>
</dbReference>
<dbReference type="Gene3D" id="1.10.760.10">
    <property type="entry name" value="Cytochrome c-like domain"/>
    <property type="match status" value="1"/>
</dbReference>
<gene>
    <name evidence="6" type="ORF">EQG61_02945</name>
</gene>
<keyword evidence="3 4" id="KW-0408">Iron</keyword>
<dbReference type="AlphaFoldDB" id="A0A4Q1KD12"/>
<evidence type="ECO:0000313" key="6">
    <source>
        <dbReference type="EMBL" id="RXR24419.1"/>
    </source>
</evidence>
<dbReference type="Pfam" id="PF00034">
    <property type="entry name" value="Cytochrom_C"/>
    <property type="match status" value="1"/>
</dbReference>
<evidence type="ECO:0000259" key="5">
    <source>
        <dbReference type="PROSITE" id="PS51007"/>
    </source>
</evidence>
<dbReference type="GO" id="GO:0020037">
    <property type="term" value="F:heme binding"/>
    <property type="evidence" value="ECO:0007669"/>
    <property type="project" value="InterPro"/>
</dbReference>
<evidence type="ECO:0000256" key="3">
    <source>
        <dbReference type="ARBA" id="ARBA00023004"/>
    </source>
</evidence>
<evidence type="ECO:0000256" key="1">
    <source>
        <dbReference type="ARBA" id="ARBA00022617"/>
    </source>
</evidence>
<dbReference type="GO" id="GO:0046872">
    <property type="term" value="F:metal ion binding"/>
    <property type="evidence" value="ECO:0007669"/>
    <property type="project" value="UniProtKB-KW"/>
</dbReference>
<evidence type="ECO:0000256" key="2">
    <source>
        <dbReference type="ARBA" id="ARBA00022723"/>
    </source>
</evidence>
<dbReference type="RefSeq" id="WP_129460395.1">
    <property type="nucleotide sequence ID" value="NZ_SBKN01000001.1"/>
</dbReference>
<proteinExistence type="predicted"/>
<dbReference type="Proteomes" id="UP000289857">
    <property type="component" value="Unassembled WGS sequence"/>
</dbReference>
<dbReference type="GO" id="GO:0009055">
    <property type="term" value="F:electron transfer activity"/>
    <property type="evidence" value="ECO:0007669"/>
    <property type="project" value="InterPro"/>
</dbReference>
<feature type="domain" description="Cytochrome c" evidence="5">
    <location>
        <begin position="50"/>
        <end position="140"/>
    </location>
</feature>
<keyword evidence="2 4" id="KW-0479">Metal-binding</keyword>
<dbReference type="SUPFAM" id="SSF46626">
    <property type="entry name" value="Cytochrome c"/>
    <property type="match status" value="1"/>
</dbReference>
<evidence type="ECO:0000313" key="7">
    <source>
        <dbReference type="Proteomes" id="UP000289857"/>
    </source>
</evidence>
<dbReference type="InterPro" id="IPR036909">
    <property type="entry name" value="Cyt_c-like_dom_sf"/>
</dbReference>